<feature type="region of interest" description="Disordered" evidence="9">
    <location>
        <begin position="240"/>
        <end position="259"/>
    </location>
</feature>
<reference evidence="11 12" key="1">
    <citation type="journal article" date="2020" name="J. Phycol.">
        <title>Comparative genome analysis reveals Cyanidiococcus gen. nov., a new extremophilic red algal genus sister to Cyanidioschyzon (Cyanidioschyzonaceae, Rhodophyta).</title>
        <authorList>
            <person name="Liu S.-L."/>
            <person name="Chiang Y.-R."/>
            <person name="Yoon H.S."/>
            <person name="Fu H.-Y."/>
        </authorList>
    </citation>
    <scope>NUCLEOTIDE SEQUENCE [LARGE SCALE GENOMIC DNA]</scope>
    <source>
        <strain evidence="11 12">THAL066</strain>
    </source>
</reference>
<dbReference type="InterPro" id="IPR020635">
    <property type="entry name" value="Tyr_kinase_cat_dom"/>
</dbReference>
<feature type="compositionally biased region" description="Basic and acidic residues" evidence="9">
    <location>
        <begin position="312"/>
        <end position="324"/>
    </location>
</feature>
<proteinExistence type="predicted"/>
<feature type="domain" description="Protein kinase" evidence="10">
    <location>
        <begin position="1076"/>
        <end position="1341"/>
    </location>
</feature>
<dbReference type="SUPFAM" id="SSF56112">
    <property type="entry name" value="Protein kinase-like (PK-like)"/>
    <property type="match status" value="1"/>
</dbReference>
<dbReference type="GO" id="GO:0005524">
    <property type="term" value="F:ATP binding"/>
    <property type="evidence" value="ECO:0007669"/>
    <property type="project" value="UniProtKB-KW"/>
</dbReference>
<feature type="compositionally biased region" description="Polar residues" evidence="9">
    <location>
        <begin position="756"/>
        <end position="779"/>
    </location>
</feature>
<feature type="region of interest" description="Disordered" evidence="9">
    <location>
        <begin position="94"/>
        <end position="113"/>
    </location>
</feature>
<comment type="caution">
    <text evidence="11">The sequence shown here is derived from an EMBL/GenBank/DDBJ whole genome shotgun (WGS) entry which is preliminary data.</text>
</comment>
<name>A0A7J7IKJ8_9RHOD</name>
<organism evidence="11 12">
    <name type="scientific">Cyanidiococcus yangmingshanensis</name>
    <dbReference type="NCBI Taxonomy" id="2690220"/>
    <lineage>
        <taxon>Eukaryota</taxon>
        <taxon>Rhodophyta</taxon>
        <taxon>Bangiophyceae</taxon>
        <taxon>Cyanidiales</taxon>
        <taxon>Cyanidiaceae</taxon>
        <taxon>Cyanidiococcus</taxon>
    </lineage>
</organism>
<evidence type="ECO:0000313" key="12">
    <source>
        <dbReference type="Proteomes" id="UP000530660"/>
    </source>
</evidence>
<evidence type="ECO:0000256" key="2">
    <source>
        <dbReference type="ARBA" id="ARBA00022527"/>
    </source>
</evidence>
<dbReference type="Gene3D" id="1.10.510.10">
    <property type="entry name" value="Transferase(Phosphotransferase) domain 1"/>
    <property type="match status" value="1"/>
</dbReference>
<dbReference type="GO" id="GO:0004674">
    <property type="term" value="F:protein serine/threonine kinase activity"/>
    <property type="evidence" value="ECO:0007669"/>
    <property type="project" value="UniProtKB-KW"/>
</dbReference>
<evidence type="ECO:0000256" key="7">
    <source>
        <dbReference type="ARBA" id="ARBA00047899"/>
    </source>
</evidence>
<dbReference type="InterPro" id="IPR000719">
    <property type="entry name" value="Prot_kinase_dom"/>
</dbReference>
<evidence type="ECO:0000256" key="4">
    <source>
        <dbReference type="ARBA" id="ARBA00022741"/>
    </source>
</evidence>
<comment type="catalytic activity">
    <reaction evidence="7">
        <text>L-threonyl-[protein] + ATP = O-phospho-L-threonyl-[protein] + ADP + H(+)</text>
        <dbReference type="Rhea" id="RHEA:46608"/>
        <dbReference type="Rhea" id="RHEA-COMP:11060"/>
        <dbReference type="Rhea" id="RHEA-COMP:11605"/>
        <dbReference type="ChEBI" id="CHEBI:15378"/>
        <dbReference type="ChEBI" id="CHEBI:30013"/>
        <dbReference type="ChEBI" id="CHEBI:30616"/>
        <dbReference type="ChEBI" id="CHEBI:61977"/>
        <dbReference type="ChEBI" id="CHEBI:456216"/>
        <dbReference type="EC" id="2.7.11.1"/>
    </reaction>
</comment>
<dbReference type="PANTHER" id="PTHR43895">
    <property type="entry name" value="CALCIUM/CALMODULIN-DEPENDENT PROTEIN KINASE KINASE-RELATED"/>
    <property type="match status" value="1"/>
</dbReference>
<dbReference type="Pfam" id="PF00069">
    <property type="entry name" value="Pkinase"/>
    <property type="match status" value="1"/>
</dbReference>
<evidence type="ECO:0000256" key="6">
    <source>
        <dbReference type="ARBA" id="ARBA00022840"/>
    </source>
</evidence>
<dbReference type="InterPro" id="IPR008266">
    <property type="entry name" value="Tyr_kinase_AS"/>
</dbReference>
<feature type="region of interest" description="Disordered" evidence="9">
    <location>
        <begin position="593"/>
        <end position="783"/>
    </location>
</feature>
<evidence type="ECO:0000256" key="3">
    <source>
        <dbReference type="ARBA" id="ARBA00022679"/>
    </source>
</evidence>
<sequence>MGQQQSRTESSAPGLVAAPHELGSAAPTVQGPEASRSPYHGRATECSSRNRTPTLAGQVESNGHAGTGLAVAGAPATPLLRATSAAAAIATGNVHSGAHEPGGSSSSSHAAAGASLGTSSRFHLMQIAAGQPLDAVTIVETVYGRMVGLGKPLAEHSFDDTTDAKETLIMTSSREATSCLACVANDTSSRFPQATAGDWPGSMLPAMEPPDLVLDDSDTTPLGSFSMTKAQSHEITGAELGAQSNEDPHGPVHGAETTGMRIPNRSAFASNGSESVLGPSASPESVNEPMNLSISLPSSPQLARMGSWRHSQPRELRRTKDMTRPIHPIHRQSSSQSLKTLSKTETPDGEPLQERPTGTTAARQTQTPVESNAMQAEHASRPTALFPNELVERSKTATSAGVHAGEAGLDSSQGGPIKTTSLSASTEGQVKARAVDGAESAKFPSEASSSMTGHHRASTADETGARMFHSGQDDRSFINHELYIPDATFSFATAIPVSVATLYFADPQKNGIFYEKSLASILHKWQRFRADCRRDLLIRSRTRLRALKAAALFSTSVVKSRGILTLKSVRRCLEHVEVRRIYLGHQMSRTRVGPEATASLGFEDWGDTEGEQGPDSISSDGHEPDELDRAEQTNTPSQGATTAKVPTGVTEASPGRTKPAMPSTGAWTSHDDEETTEDDSILYDSNSESSDEEDEEEATTRQPKRSAPFETRSPQPRNKLEQFSSPTQQVLSTTIQSDVGDGTGTYHGQRTARDASATSGASNGHPSPDNTTPTLSAQDEPTRWGLDQAQEVERLERRASRWQLYTSHHLLPWNEERLCDKFDQFDLGAIRRTRSWPTMGPHDASAHVDHTALMAGMFIEGRAAAGFEHFDLTEAAISLEAAARMLCHDITKLAELMEDNEEERKQFCTWLLRLATGGYIRDDLHSPDGLRGVLNRIPTASEDPMEQDGATDQLKSMVKRTTMRSAEDEIQTGSIVDLRGIAAVLRMFWEDCIDVFEADFANRRHYYFAYSDADTLEAFRQLLDGIVESFSPAASMSVSHRESRHFLTTEEFMSLADLLTRMYVRQKNRMECVGRYEIGRMLGRGSEGRVHVARDLYTGRRYAIKMIRRGKFVEFARIDREVQAMQVVARHPNVIHLHEVLESRRHVYLVMELCGGGSVHEFAYARTCRSGEQLRRGKPEPLLDEAEARYLMRRLLTTVAFCHVHGVSHRDLRLNNLMLLDNGELKIADFGQVGLFSAGWDMFETNLVGSLYNLAPELVQGQVYQSTKVDVWSCGVILYWLLEGHPPFPEEDLNRLIPAIVHCRYAPMRVASPAAQDLIRRILVPPAQRPEAAALLQHPFFASSAPSLVPASPGTAVSATVSGTGRAPPAAEITTVATRSPDDPGTVDHAWERPLRMDVRDFALCDTIIVQSMEQDGGSLALRSCLVYSAMVIFTFIRVYVLNCIDVVDGLCAVTGPSTTSSSALRWSLVRHAMTTVTSVAVVASSSSTVERFRVAPNDPRSSIRSLSGDGEAAVCCSCERCAKSLIVSITAIDV</sequence>
<evidence type="ECO:0000256" key="5">
    <source>
        <dbReference type="ARBA" id="ARBA00022777"/>
    </source>
</evidence>
<protein>
    <recommendedName>
        <fullName evidence="1">non-specific serine/threonine protein kinase</fullName>
        <ecNumber evidence="1">2.7.11.1</ecNumber>
    </recommendedName>
</protein>
<evidence type="ECO:0000256" key="8">
    <source>
        <dbReference type="ARBA" id="ARBA00048679"/>
    </source>
</evidence>
<feature type="compositionally biased region" description="Polar residues" evidence="9">
    <location>
        <begin position="712"/>
        <end position="737"/>
    </location>
</feature>
<evidence type="ECO:0000313" key="11">
    <source>
        <dbReference type="EMBL" id="KAF6003646.1"/>
    </source>
</evidence>
<keyword evidence="3" id="KW-0808">Transferase</keyword>
<dbReference type="EMBL" id="VWRR01000006">
    <property type="protein sequence ID" value="KAF6003646.1"/>
    <property type="molecule type" value="Genomic_DNA"/>
</dbReference>
<accession>A0A7J7IKJ8</accession>
<evidence type="ECO:0000256" key="9">
    <source>
        <dbReference type="SAM" id="MobiDB-lite"/>
    </source>
</evidence>
<feature type="region of interest" description="Disordered" evidence="9">
    <location>
        <begin position="264"/>
        <end position="464"/>
    </location>
</feature>
<keyword evidence="4" id="KW-0547">Nucleotide-binding</keyword>
<dbReference type="SMART" id="SM00219">
    <property type="entry name" value="TyrKc"/>
    <property type="match status" value="1"/>
</dbReference>
<dbReference type="OrthoDB" id="193931at2759"/>
<dbReference type="PANTHER" id="PTHR43895:SF32">
    <property type="entry name" value="SERINE_THREONINE-PROTEIN KINASE CHK1"/>
    <property type="match status" value="1"/>
</dbReference>
<feature type="compositionally biased region" description="Polar residues" evidence="9">
    <location>
        <begin position="356"/>
        <end position="374"/>
    </location>
</feature>
<feature type="compositionally biased region" description="Polar residues" evidence="9">
    <location>
        <begin position="1"/>
        <end position="11"/>
    </location>
</feature>
<feature type="compositionally biased region" description="Polar residues" evidence="9">
    <location>
        <begin position="632"/>
        <end position="641"/>
    </location>
</feature>
<keyword evidence="2" id="KW-0723">Serine/threonine-protein kinase</keyword>
<evidence type="ECO:0000259" key="10">
    <source>
        <dbReference type="PROSITE" id="PS50011"/>
    </source>
</evidence>
<keyword evidence="5" id="KW-0418">Kinase</keyword>
<dbReference type="FunFam" id="1.10.510.10:FF:000571">
    <property type="entry name" value="Maternal embryonic leucine zipper kinase"/>
    <property type="match status" value="1"/>
</dbReference>
<dbReference type="GO" id="GO:0004713">
    <property type="term" value="F:protein tyrosine kinase activity"/>
    <property type="evidence" value="ECO:0007669"/>
    <property type="project" value="InterPro"/>
</dbReference>
<feature type="compositionally biased region" description="Polar residues" evidence="9">
    <location>
        <begin position="282"/>
        <end position="301"/>
    </location>
</feature>
<dbReference type="EC" id="2.7.11.1" evidence="1"/>
<feature type="compositionally biased region" description="Acidic residues" evidence="9">
    <location>
        <begin position="671"/>
        <end position="681"/>
    </location>
</feature>
<feature type="compositionally biased region" description="Polar residues" evidence="9">
    <location>
        <begin position="45"/>
        <end position="61"/>
    </location>
</feature>
<dbReference type="PROSITE" id="PS00109">
    <property type="entry name" value="PROTEIN_KINASE_TYR"/>
    <property type="match status" value="1"/>
</dbReference>
<dbReference type="GO" id="GO:0007165">
    <property type="term" value="P:signal transduction"/>
    <property type="evidence" value="ECO:0007669"/>
    <property type="project" value="TreeGrafter"/>
</dbReference>
<evidence type="ECO:0000256" key="1">
    <source>
        <dbReference type="ARBA" id="ARBA00012513"/>
    </source>
</evidence>
<dbReference type="PROSITE" id="PS50011">
    <property type="entry name" value="PROTEIN_KINASE_DOM"/>
    <property type="match status" value="1"/>
</dbReference>
<dbReference type="InterPro" id="IPR011009">
    <property type="entry name" value="Kinase-like_dom_sf"/>
</dbReference>
<keyword evidence="12" id="KW-1185">Reference proteome</keyword>
<feature type="compositionally biased region" description="Basic and acidic residues" evidence="9">
    <location>
        <begin position="620"/>
        <end position="631"/>
    </location>
</feature>
<feature type="region of interest" description="Disordered" evidence="9">
    <location>
        <begin position="1"/>
        <end position="62"/>
    </location>
</feature>
<comment type="catalytic activity">
    <reaction evidence="8">
        <text>L-seryl-[protein] + ATP = O-phospho-L-seryl-[protein] + ADP + H(+)</text>
        <dbReference type="Rhea" id="RHEA:17989"/>
        <dbReference type="Rhea" id="RHEA-COMP:9863"/>
        <dbReference type="Rhea" id="RHEA-COMP:11604"/>
        <dbReference type="ChEBI" id="CHEBI:15378"/>
        <dbReference type="ChEBI" id="CHEBI:29999"/>
        <dbReference type="ChEBI" id="CHEBI:30616"/>
        <dbReference type="ChEBI" id="CHEBI:83421"/>
        <dbReference type="ChEBI" id="CHEBI:456216"/>
        <dbReference type="EC" id="2.7.11.1"/>
    </reaction>
</comment>
<gene>
    <name evidence="11" type="ORF">F1559_003994</name>
</gene>
<feature type="compositionally biased region" description="Polar residues" evidence="9">
    <location>
        <begin position="410"/>
        <end position="428"/>
    </location>
</feature>
<feature type="compositionally biased region" description="Low complexity" evidence="9">
    <location>
        <begin position="332"/>
        <end position="344"/>
    </location>
</feature>
<keyword evidence="6" id="KW-0067">ATP-binding</keyword>
<dbReference type="Proteomes" id="UP000530660">
    <property type="component" value="Unassembled WGS sequence"/>
</dbReference>